<dbReference type="Proteomes" id="UP000266906">
    <property type="component" value="Unassembled WGS sequence"/>
</dbReference>
<evidence type="ECO:0000259" key="1">
    <source>
        <dbReference type="Pfam" id="PF08242"/>
    </source>
</evidence>
<dbReference type="RefSeq" id="WP_123820410.1">
    <property type="nucleotide sequence ID" value="NZ_RKQG01000002.1"/>
</dbReference>
<proteinExistence type="predicted"/>
<keyword evidence="2" id="KW-0489">Methyltransferase</keyword>
<evidence type="ECO:0000313" key="3">
    <source>
        <dbReference type="Proteomes" id="UP000266906"/>
    </source>
</evidence>
<dbReference type="SUPFAM" id="SSF53335">
    <property type="entry name" value="S-adenosyl-L-methionine-dependent methyltransferases"/>
    <property type="match status" value="1"/>
</dbReference>
<comment type="caution">
    <text evidence="2">The sequence shown here is derived from an EMBL/GenBank/DDBJ whole genome shotgun (WGS) entry which is preliminary data.</text>
</comment>
<organism evidence="2 3">
    <name type="scientific">Kitasatospora cineracea</name>
    <dbReference type="NCBI Taxonomy" id="88074"/>
    <lineage>
        <taxon>Bacteria</taxon>
        <taxon>Bacillati</taxon>
        <taxon>Actinomycetota</taxon>
        <taxon>Actinomycetes</taxon>
        <taxon>Kitasatosporales</taxon>
        <taxon>Streptomycetaceae</taxon>
        <taxon>Kitasatospora</taxon>
    </lineage>
</organism>
<protein>
    <submittedName>
        <fullName evidence="2">Methyltransferase family protein</fullName>
    </submittedName>
</protein>
<keyword evidence="3" id="KW-1185">Reference proteome</keyword>
<keyword evidence="2" id="KW-0808">Transferase</keyword>
<feature type="domain" description="Methyltransferase type 12" evidence="1">
    <location>
        <begin position="43"/>
        <end position="140"/>
    </location>
</feature>
<dbReference type="CDD" id="cd02440">
    <property type="entry name" value="AdoMet_MTases"/>
    <property type="match status" value="1"/>
</dbReference>
<dbReference type="EMBL" id="RKQG01000002">
    <property type="protein sequence ID" value="RPE28617.1"/>
    <property type="molecule type" value="Genomic_DNA"/>
</dbReference>
<name>A0A3N4RJR5_9ACTN</name>
<reference evidence="2 3" key="1">
    <citation type="submission" date="2018-11" db="EMBL/GenBank/DDBJ databases">
        <title>Sequencing the genomes of 1000 actinobacteria strains.</title>
        <authorList>
            <person name="Klenk H.-P."/>
        </authorList>
    </citation>
    <scope>NUCLEOTIDE SEQUENCE [LARGE SCALE GENOMIC DNA]</scope>
    <source>
        <strain evidence="2 3">DSM 44781</strain>
    </source>
</reference>
<dbReference type="GO" id="GO:0008168">
    <property type="term" value="F:methyltransferase activity"/>
    <property type="evidence" value="ECO:0007669"/>
    <property type="project" value="UniProtKB-KW"/>
</dbReference>
<evidence type="ECO:0000313" key="2">
    <source>
        <dbReference type="EMBL" id="RPE28617.1"/>
    </source>
</evidence>
<accession>A0A3N4RJR5</accession>
<dbReference type="GO" id="GO:0032259">
    <property type="term" value="P:methylation"/>
    <property type="evidence" value="ECO:0007669"/>
    <property type="project" value="UniProtKB-KW"/>
</dbReference>
<dbReference type="InterPro" id="IPR013217">
    <property type="entry name" value="Methyltransf_12"/>
</dbReference>
<dbReference type="InterPro" id="IPR029063">
    <property type="entry name" value="SAM-dependent_MTases_sf"/>
</dbReference>
<dbReference type="AlphaFoldDB" id="A0A3N4RJR5"/>
<sequence length="294" mass="32200">MSPSAVEIQARTLAGYADASRLRQVQDRDWVLDRVTGSPETLIDLGSGIGQLLESALERFPSLRLAVGLERSEHRIAEAGRRLAPYGERAELHRADLIAPEPLPHRAQVITQTSVLHWLYPVEDRVFAWVAAHLAPGGRFLLTTYHPARDAHGLGGEDELVREALAALGTPAADVPALLAAHGVLPIATRTRTVDDLLTVLAPYLEVAGHAERDAVVTVESAEQYEHFHAATFGDYYAQVLPGERRADFYRAVGAAAWRRQSERGHVSHMPVRRWELTAREEFVSGSGTGPLPA</sequence>
<dbReference type="Gene3D" id="3.40.50.150">
    <property type="entry name" value="Vaccinia Virus protein VP39"/>
    <property type="match status" value="1"/>
</dbReference>
<gene>
    <name evidence="2" type="ORF">EDD38_5754</name>
</gene>
<dbReference type="Pfam" id="PF08242">
    <property type="entry name" value="Methyltransf_12"/>
    <property type="match status" value="1"/>
</dbReference>